<dbReference type="AlphaFoldDB" id="A0AA36IJ86"/>
<evidence type="ECO:0000256" key="2">
    <source>
        <dbReference type="SAM" id="SignalP"/>
    </source>
</evidence>
<sequence>MARTHRARACVAWLCLGLATTFVASSTLRRSTSLPRRGEGFTEAPAPKAKSTISREQLERDHGASWELVDKILKGERAASPEAIMRARFTALRFKDPQFLAATEK</sequence>
<proteinExistence type="predicted"/>
<evidence type="ECO:0000256" key="1">
    <source>
        <dbReference type="SAM" id="MobiDB-lite"/>
    </source>
</evidence>
<keyword evidence="2" id="KW-0732">Signal</keyword>
<feature type="chain" id="PRO_5041309774" evidence="2">
    <location>
        <begin position="26"/>
        <end position="105"/>
    </location>
</feature>
<gene>
    <name evidence="3" type="ORF">EVOR1521_LOCUS13758</name>
</gene>
<protein>
    <submittedName>
        <fullName evidence="3">Uncharacterized protein</fullName>
    </submittedName>
</protein>
<dbReference type="Proteomes" id="UP001178507">
    <property type="component" value="Unassembled WGS sequence"/>
</dbReference>
<keyword evidence="4" id="KW-1185">Reference proteome</keyword>
<reference evidence="3" key="1">
    <citation type="submission" date="2023-08" db="EMBL/GenBank/DDBJ databases">
        <authorList>
            <person name="Chen Y."/>
            <person name="Shah S."/>
            <person name="Dougan E. K."/>
            <person name="Thang M."/>
            <person name="Chan C."/>
        </authorList>
    </citation>
    <scope>NUCLEOTIDE SEQUENCE</scope>
</reference>
<feature type="region of interest" description="Disordered" evidence="1">
    <location>
        <begin position="29"/>
        <end position="57"/>
    </location>
</feature>
<evidence type="ECO:0000313" key="4">
    <source>
        <dbReference type="Proteomes" id="UP001178507"/>
    </source>
</evidence>
<evidence type="ECO:0000313" key="3">
    <source>
        <dbReference type="EMBL" id="CAJ1387753.1"/>
    </source>
</evidence>
<organism evidence="3 4">
    <name type="scientific">Effrenium voratum</name>
    <dbReference type="NCBI Taxonomy" id="2562239"/>
    <lineage>
        <taxon>Eukaryota</taxon>
        <taxon>Sar</taxon>
        <taxon>Alveolata</taxon>
        <taxon>Dinophyceae</taxon>
        <taxon>Suessiales</taxon>
        <taxon>Symbiodiniaceae</taxon>
        <taxon>Effrenium</taxon>
    </lineage>
</organism>
<name>A0AA36IJ86_9DINO</name>
<feature type="signal peptide" evidence="2">
    <location>
        <begin position="1"/>
        <end position="25"/>
    </location>
</feature>
<feature type="non-terminal residue" evidence="3">
    <location>
        <position position="105"/>
    </location>
</feature>
<comment type="caution">
    <text evidence="3">The sequence shown here is derived from an EMBL/GenBank/DDBJ whole genome shotgun (WGS) entry which is preliminary data.</text>
</comment>
<accession>A0AA36IJ86</accession>
<dbReference type="EMBL" id="CAUJNA010001565">
    <property type="protein sequence ID" value="CAJ1387753.1"/>
    <property type="molecule type" value="Genomic_DNA"/>
</dbReference>